<dbReference type="InterPro" id="IPR027417">
    <property type="entry name" value="P-loop_NTPase"/>
</dbReference>
<feature type="binding site" evidence="4">
    <location>
        <begin position="59"/>
        <end position="62"/>
    </location>
    <ligand>
        <name>GTP</name>
        <dbReference type="ChEBI" id="CHEBI:37565"/>
    </ligand>
</feature>
<protein>
    <submittedName>
        <fullName evidence="7">RNase adapter RapZ</fullName>
    </submittedName>
</protein>
<dbReference type="Proteomes" id="UP000824242">
    <property type="component" value="Unassembled WGS sequence"/>
</dbReference>
<feature type="domain" description="RapZ C-terminal" evidence="6">
    <location>
        <begin position="166"/>
        <end position="285"/>
    </location>
</feature>
<dbReference type="GO" id="GO:0005525">
    <property type="term" value="F:GTP binding"/>
    <property type="evidence" value="ECO:0007669"/>
    <property type="project" value="UniProtKB-UniRule"/>
</dbReference>
<dbReference type="PIRSF" id="PIRSF005052">
    <property type="entry name" value="P-loopkin"/>
    <property type="match status" value="1"/>
</dbReference>
<dbReference type="Gene3D" id="3.40.50.300">
    <property type="entry name" value="P-loop containing nucleotide triphosphate hydrolases"/>
    <property type="match status" value="1"/>
</dbReference>
<keyword evidence="1 4" id="KW-0547">Nucleotide-binding</keyword>
<organism evidence="7 8">
    <name type="scientific">Candidatus Caccousia avicola</name>
    <dbReference type="NCBI Taxonomy" id="2840721"/>
    <lineage>
        <taxon>Bacteria</taxon>
        <taxon>Bacillati</taxon>
        <taxon>Bacillota</taxon>
        <taxon>Clostridia</taxon>
        <taxon>Eubacteriales</taxon>
        <taxon>Oscillospiraceae</taxon>
        <taxon>Oscillospiraceae incertae sedis</taxon>
        <taxon>Candidatus Caccousia</taxon>
    </lineage>
</organism>
<dbReference type="PANTHER" id="PTHR30448:SF0">
    <property type="entry name" value="RNASE ADAPTER PROTEIN RAPZ"/>
    <property type="match status" value="1"/>
</dbReference>
<evidence type="ECO:0000256" key="2">
    <source>
        <dbReference type="ARBA" id="ARBA00022840"/>
    </source>
</evidence>
<feature type="domain" description="RapZ-like N-terminal" evidence="5">
    <location>
        <begin position="1"/>
        <end position="160"/>
    </location>
</feature>
<dbReference type="EMBL" id="DVGZ01000041">
    <property type="protein sequence ID" value="HIR46886.1"/>
    <property type="molecule type" value="Genomic_DNA"/>
</dbReference>
<dbReference type="GO" id="GO:0005524">
    <property type="term" value="F:ATP binding"/>
    <property type="evidence" value="ECO:0007669"/>
    <property type="project" value="UniProtKB-UniRule"/>
</dbReference>
<keyword evidence="3 4" id="KW-0342">GTP-binding</keyword>
<feature type="binding site" evidence="4">
    <location>
        <begin position="8"/>
        <end position="15"/>
    </location>
    <ligand>
        <name>ATP</name>
        <dbReference type="ChEBI" id="CHEBI:30616"/>
    </ligand>
</feature>
<evidence type="ECO:0000259" key="6">
    <source>
        <dbReference type="Pfam" id="PF22740"/>
    </source>
</evidence>
<dbReference type="AlphaFoldDB" id="A0A9D1ALV8"/>
<evidence type="ECO:0000256" key="3">
    <source>
        <dbReference type="ARBA" id="ARBA00023134"/>
    </source>
</evidence>
<dbReference type="HAMAP" id="MF_00636">
    <property type="entry name" value="RapZ_like"/>
    <property type="match status" value="1"/>
</dbReference>
<dbReference type="Pfam" id="PF22740">
    <property type="entry name" value="PapZ_C"/>
    <property type="match status" value="1"/>
</dbReference>
<evidence type="ECO:0000313" key="8">
    <source>
        <dbReference type="Proteomes" id="UP000824242"/>
    </source>
</evidence>
<dbReference type="SUPFAM" id="SSF52540">
    <property type="entry name" value="P-loop containing nucleoside triphosphate hydrolases"/>
    <property type="match status" value="1"/>
</dbReference>
<evidence type="ECO:0000313" key="7">
    <source>
        <dbReference type="EMBL" id="HIR46886.1"/>
    </source>
</evidence>
<comment type="caution">
    <text evidence="7">The sequence shown here is derived from an EMBL/GenBank/DDBJ whole genome shotgun (WGS) entry which is preliminary data.</text>
</comment>
<evidence type="ECO:0000256" key="1">
    <source>
        <dbReference type="ARBA" id="ARBA00022741"/>
    </source>
</evidence>
<dbReference type="NCBIfam" id="NF003828">
    <property type="entry name" value="PRK05416.1"/>
    <property type="match status" value="1"/>
</dbReference>
<dbReference type="InterPro" id="IPR053931">
    <property type="entry name" value="RapZ_C"/>
</dbReference>
<dbReference type="InterPro" id="IPR005337">
    <property type="entry name" value="RapZ-like"/>
</dbReference>
<evidence type="ECO:0000256" key="4">
    <source>
        <dbReference type="HAMAP-Rule" id="MF_00636"/>
    </source>
</evidence>
<reference evidence="7" key="1">
    <citation type="submission" date="2020-10" db="EMBL/GenBank/DDBJ databases">
        <authorList>
            <person name="Gilroy R."/>
        </authorList>
    </citation>
    <scope>NUCLEOTIDE SEQUENCE</scope>
    <source>
        <strain evidence="7">ChiSxjej1B13-7958</strain>
    </source>
</reference>
<keyword evidence="2 4" id="KW-0067">ATP-binding</keyword>
<proteinExistence type="inferred from homology"/>
<dbReference type="PANTHER" id="PTHR30448">
    <property type="entry name" value="RNASE ADAPTER PROTEIN RAPZ"/>
    <property type="match status" value="1"/>
</dbReference>
<accession>A0A9D1ALV8</accession>
<evidence type="ECO:0000259" key="5">
    <source>
        <dbReference type="Pfam" id="PF03668"/>
    </source>
</evidence>
<dbReference type="Pfam" id="PF03668">
    <property type="entry name" value="RapZ-like_N"/>
    <property type="match status" value="1"/>
</dbReference>
<sequence>MEFLIVTGLSGAGKSQAVHALEDIGFYCVDNLPPQLLSTFYSLCQQAGEKFGRVAVVTDIRGGQDVFRTLTATLEELHKDERPYKILFLDAADPVLINRFKETRRKHPLADYFMGSLDQAVQMERSVLKPVQEQADFVIDTSLLSPAQLKKQISTLFLGNVSDALAIHCVSFGFKYGMPTEADLVFDVRCLPNPFYVKELKNLTGLDEPVREYVMRWEQSQEVAKRLMNLIDYMLPLYLEEGKSQLVVAMGCTGGKHRSVTFAQLLYEHFCQEGKRASVNHRDIQKR</sequence>
<gene>
    <name evidence="7" type="primary">rapZ</name>
    <name evidence="7" type="ORF">IAB89_04380</name>
</gene>
<dbReference type="InterPro" id="IPR053930">
    <property type="entry name" value="RapZ-like_N"/>
</dbReference>
<reference evidence="7" key="2">
    <citation type="journal article" date="2021" name="PeerJ">
        <title>Extensive microbial diversity within the chicken gut microbiome revealed by metagenomics and culture.</title>
        <authorList>
            <person name="Gilroy R."/>
            <person name="Ravi A."/>
            <person name="Getino M."/>
            <person name="Pursley I."/>
            <person name="Horton D.L."/>
            <person name="Alikhan N.F."/>
            <person name="Baker D."/>
            <person name="Gharbi K."/>
            <person name="Hall N."/>
            <person name="Watson M."/>
            <person name="Adriaenssens E.M."/>
            <person name="Foster-Nyarko E."/>
            <person name="Jarju S."/>
            <person name="Secka A."/>
            <person name="Antonio M."/>
            <person name="Oren A."/>
            <person name="Chaudhuri R.R."/>
            <person name="La Ragione R."/>
            <person name="Hildebrand F."/>
            <person name="Pallen M.J."/>
        </authorList>
    </citation>
    <scope>NUCLEOTIDE SEQUENCE</scope>
    <source>
        <strain evidence="7">ChiSxjej1B13-7958</strain>
    </source>
</reference>
<name>A0A9D1ALV8_9FIRM</name>